<accession>A0A0L0FDL0</accession>
<dbReference type="GeneID" id="25913121"/>
<dbReference type="EMBL" id="KQ244038">
    <property type="protein sequence ID" value="KNC74845.1"/>
    <property type="molecule type" value="Genomic_DNA"/>
</dbReference>
<reference evidence="1 2" key="1">
    <citation type="submission" date="2011-02" db="EMBL/GenBank/DDBJ databases">
        <title>The Genome Sequence of Sphaeroforma arctica JP610.</title>
        <authorList>
            <consortium name="The Broad Institute Genome Sequencing Platform"/>
            <person name="Russ C."/>
            <person name="Cuomo C."/>
            <person name="Young S.K."/>
            <person name="Zeng Q."/>
            <person name="Gargeya S."/>
            <person name="Alvarado L."/>
            <person name="Berlin A."/>
            <person name="Chapman S.B."/>
            <person name="Chen Z."/>
            <person name="Freedman E."/>
            <person name="Gellesch M."/>
            <person name="Goldberg J."/>
            <person name="Griggs A."/>
            <person name="Gujja S."/>
            <person name="Heilman E."/>
            <person name="Heiman D."/>
            <person name="Howarth C."/>
            <person name="Mehta T."/>
            <person name="Neiman D."/>
            <person name="Pearson M."/>
            <person name="Roberts A."/>
            <person name="Saif S."/>
            <person name="Shea T."/>
            <person name="Shenoy N."/>
            <person name="Sisk P."/>
            <person name="Stolte C."/>
            <person name="Sykes S."/>
            <person name="White J."/>
            <person name="Yandava C."/>
            <person name="Burger G."/>
            <person name="Gray M.W."/>
            <person name="Holland P.W.H."/>
            <person name="King N."/>
            <person name="Lang F.B.F."/>
            <person name="Roger A.J."/>
            <person name="Ruiz-Trillo I."/>
            <person name="Haas B."/>
            <person name="Nusbaum C."/>
            <person name="Birren B."/>
        </authorList>
    </citation>
    <scope>NUCLEOTIDE SEQUENCE [LARGE SCALE GENOMIC DNA]</scope>
    <source>
        <strain evidence="1 2">JP610</strain>
    </source>
</reference>
<protein>
    <submittedName>
        <fullName evidence="1">Uncharacterized protein</fullName>
    </submittedName>
</protein>
<gene>
    <name evidence="1" type="ORF">SARC_12617</name>
</gene>
<dbReference type="RefSeq" id="XP_014148747.1">
    <property type="nucleotide sequence ID" value="XM_014293272.1"/>
</dbReference>
<evidence type="ECO:0000313" key="1">
    <source>
        <dbReference type="EMBL" id="KNC74845.1"/>
    </source>
</evidence>
<name>A0A0L0FDL0_9EUKA</name>
<sequence>MRENQYVNTPWAIKDAYTIPTFWGITIYPNYPNWISPQKNQYADKPRTWMAGQIVAEAFFNGRVDYGLVDTVEPVYATNNYLDVSLGEVVVLDKVQSSGLNIQMQAAEWAYTHNTVHRDQHVCRKASDFTTFTQNVDNKLLSLPRQPADEDGYGRIFNDYVQEDVEGMMAQGSNFGSKNAGSIDECIAEYGVTQPFGSTLRLDYANINPDYYLNDIEYWGLPWEGTGLGRNTLPAGAKETIYFENC</sequence>
<keyword evidence="2" id="KW-1185">Reference proteome</keyword>
<evidence type="ECO:0000313" key="2">
    <source>
        <dbReference type="Proteomes" id="UP000054560"/>
    </source>
</evidence>
<dbReference type="AlphaFoldDB" id="A0A0L0FDL0"/>
<proteinExistence type="predicted"/>
<dbReference type="Proteomes" id="UP000054560">
    <property type="component" value="Unassembled WGS sequence"/>
</dbReference>
<organism evidence="1 2">
    <name type="scientific">Sphaeroforma arctica JP610</name>
    <dbReference type="NCBI Taxonomy" id="667725"/>
    <lineage>
        <taxon>Eukaryota</taxon>
        <taxon>Ichthyosporea</taxon>
        <taxon>Ichthyophonida</taxon>
        <taxon>Sphaeroforma</taxon>
    </lineage>
</organism>